<protein>
    <submittedName>
        <fullName evidence="2">Uncharacterized protein</fullName>
    </submittedName>
</protein>
<sequence>MNKLLLVAVLLSLLIANENVSGWRRRSTDVTSEGMIYQSLITTS</sequence>
<keyword evidence="3" id="KW-1185">Reference proteome</keyword>
<name>H2ZD06_CIOSA</name>
<organism evidence="2 3">
    <name type="scientific">Ciona savignyi</name>
    <name type="common">Pacific transparent sea squirt</name>
    <dbReference type="NCBI Taxonomy" id="51511"/>
    <lineage>
        <taxon>Eukaryota</taxon>
        <taxon>Metazoa</taxon>
        <taxon>Chordata</taxon>
        <taxon>Tunicata</taxon>
        <taxon>Ascidiacea</taxon>
        <taxon>Phlebobranchia</taxon>
        <taxon>Cionidae</taxon>
        <taxon>Ciona</taxon>
    </lineage>
</organism>
<proteinExistence type="predicted"/>
<feature type="chain" id="PRO_5003578904" evidence="1">
    <location>
        <begin position="23"/>
        <end position="44"/>
    </location>
</feature>
<evidence type="ECO:0000313" key="2">
    <source>
        <dbReference type="Ensembl" id="ENSCSAVP00000015472.1"/>
    </source>
</evidence>
<accession>H2ZD06</accession>
<evidence type="ECO:0000313" key="3">
    <source>
        <dbReference type="Proteomes" id="UP000007875"/>
    </source>
</evidence>
<reference evidence="3" key="1">
    <citation type="submission" date="2003-08" db="EMBL/GenBank/DDBJ databases">
        <authorList>
            <person name="Birren B."/>
            <person name="Nusbaum C."/>
            <person name="Abebe A."/>
            <person name="Abouelleil A."/>
            <person name="Adekoya E."/>
            <person name="Ait-zahra M."/>
            <person name="Allen N."/>
            <person name="Allen T."/>
            <person name="An P."/>
            <person name="Anderson M."/>
            <person name="Anderson S."/>
            <person name="Arachchi H."/>
            <person name="Armbruster J."/>
            <person name="Bachantsang P."/>
            <person name="Baldwin J."/>
            <person name="Barry A."/>
            <person name="Bayul T."/>
            <person name="Blitshsteyn B."/>
            <person name="Bloom T."/>
            <person name="Blye J."/>
            <person name="Boguslavskiy L."/>
            <person name="Borowsky M."/>
            <person name="Boukhgalter B."/>
            <person name="Brunache A."/>
            <person name="Butler J."/>
            <person name="Calixte N."/>
            <person name="Calvo S."/>
            <person name="Camarata J."/>
            <person name="Campo K."/>
            <person name="Chang J."/>
            <person name="Cheshatsang Y."/>
            <person name="Citroen M."/>
            <person name="Collymore A."/>
            <person name="Considine T."/>
            <person name="Cook A."/>
            <person name="Cooke P."/>
            <person name="Corum B."/>
            <person name="Cuomo C."/>
            <person name="David R."/>
            <person name="Dawoe T."/>
            <person name="Degray S."/>
            <person name="Dodge S."/>
            <person name="Dooley K."/>
            <person name="Dorje P."/>
            <person name="Dorjee K."/>
            <person name="Dorris L."/>
            <person name="Duffey N."/>
            <person name="Dupes A."/>
            <person name="Elkins T."/>
            <person name="Engels R."/>
            <person name="Erickson J."/>
            <person name="Farina A."/>
            <person name="Faro S."/>
            <person name="Ferreira P."/>
            <person name="Fischer H."/>
            <person name="Fitzgerald M."/>
            <person name="Foley K."/>
            <person name="Gage D."/>
            <person name="Galagan J."/>
            <person name="Gearin G."/>
            <person name="Gnerre S."/>
            <person name="Gnirke A."/>
            <person name="Goyette A."/>
            <person name="Graham J."/>
            <person name="Grandbois E."/>
            <person name="Gyaltsen K."/>
            <person name="Hafez N."/>
            <person name="Hagopian D."/>
            <person name="Hagos B."/>
            <person name="Hall J."/>
            <person name="Hatcher B."/>
            <person name="Heller A."/>
            <person name="Higgins H."/>
            <person name="Honan T."/>
            <person name="Horn A."/>
            <person name="Houde N."/>
            <person name="Hughes L."/>
            <person name="Hulme W."/>
            <person name="Husby E."/>
            <person name="Iliev I."/>
            <person name="Jaffe D."/>
            <person name="Jones C."/>
            <person name="Kamal M."/>
            <person name="Kamat A."/>
            <person name="Kamvysselis M."/>
            <person name="Karlsson E."/>
            <person name="Kells C."/>
            <person name="Kieu A."/>
            <person name="Kisner P."/>
            <person name="Kodira C."/>
            <person name="Kulbokas E."/>
            <person name="Labutti K."/>
            <person name="Lama D."/>
            <person name="Landers T."/>
            <person name="Leger J."/>
            <person name="Levine S."/>
            <person name="Lewis D."/>
            <person name="Lewis T."/>
            <person name="Lindblad-toh K."/>
            <person name="Liu X."/>
            <person name="Lokyitsang T."/>
            <person name="Lokyitsang Y."/>
            <person name="Lucien O."/>
            <person name="Lui A."/>
            <person name="Ma L.J."/>
            <person name="Mabbitt R."/>
            <person name="Macdonald J."/>
            <person name="Maclean C."/>
            <person name="Major J."/>
            <person name="Manning J."/>
            <person name="Marabella R."/>
            <person name="Maru K."/>
            <person name="Matthews C."/>
            <person name="Mauceli E."/>
            <person name="Mccarthy M."/>
            <person name="Mcdonough S."/>
            <person name="Mcghee T."/>
            <person name="Meldrim J."/>
            <person name="Meneus L."/>
            <person name="Mesirov J."/>
            <person name="Mihalev A."/>
            <person name="Mihova T."/>
            <person name="Mikkelsen T."/>
            <person name="Mlenga V."/>
            <person name="Moru K."/>
            <person name="Mozes J."/>
            <person name="Mulrain L."/>
            <person name="Munson G."/>
            <person name="Naylor J."/>
            <person name="Newes C."/>
            <person name="Nguyen C."/>
            <person name="Nguyen N."/>
            <person name="Nguyen T."/>
            <person name="Nicol R."/>
            <person name="Nielsen C."/>
            <person name="Nizzari M."/>
            <person name="Norbu C."/>
            <person name="Norbu N."/>
            <person name="O'donnell P."/>
            <person name="Okoawo O."/>
            <person name="O'leary S."/>
            <person name="Omotosho B."/>
            <person name="O'neill K."/>
            <person name="Osman S."/>
            <person name="Parker S."/>
            <person name="Perrin D."/>
            <person name="Phunkhang P."/>
            <person name="Piqani B."/>
            <person name="Purcell S."/>
            <person name="Rachupka T."/>
            <person name="Ramasamy U."/>
            <person name="Rameau R."/>
            <person name="Ray V."/>
            <person name="Raymond C."/>
            <person name="Retta R."/>
            <person name="Richardson S."/>
            <person name="Rise C."/>
            <person name="Rodriguez J."/>
            <person name="Rogers J."/>
            <person name="Rogov P."/>
            <person name="Rutman M."/>
            <person name="Schupbach R."/>
            <person name="Seaman C."/>
            <person name="Settipalli S."/>
            <person name="Sharpe T."/>
            <person name="Sheridan J."/>
            <person name="Sherpa N."/>
            <person name="Shi J."/>
            <person name="Smirnov S."/>
            <person name="Smith C."/>
            <person name="Sougnez C."/>
            <person name="Spencer B."/>
            <person name="Stalker J."/>
            <person name="Stange-thomann N."/>
            <person name="Stavropoulos S."/>
            <person name="Stetson K."/>
            <person name="Stone C."/>
            <person name="Stone S."/>
            <person name="Stubbs M."/>
            <person name="Talamas J."/>
            <person name="Tchuinga P."/>
            <person name="Tenzing P."/>
            <person name="Tesfaye S."/>
            <person name="Theodore J."/>
            <person name="Thoulutsang Y."/>
            <person name="Topham K."/>
            <person name="Towey S."/>
            <person name="Tsamla T."/>
            <person name="Tsomo N."/>
            <person name="Vallee D."/>
            <person name="Vassiliev H."/>
            <person name="Venkataraman V."/>
            <person name="Vinson J."/>
            <person name="Vo A."/>
            <person name="Wade C."/>
            <person name="Wang S."/>
            <person name="Wangchuk T."/>
            <person name="Wangdi T."/>
            <person name="Whittaker C."/>
            <person name="Wilkinson J."/>
            <person name="Wu Y."/>
            <person name="Wyman D."/>
            <person name="Yadav S."/>
            <person name="Yang S."/>
            <person name="Yang X."/>
            <person name="Yeager S."/>
            <person name="Yee E."/>
            <person name="Young G."/>
            <person name="Zainoun J."/>
            <person name="Zembeck L."/>
            <person name="Zimmer A."/>
            <person name="Zody M."/>
            <person name="Lander E."/>
        </authorList>
    </citation>
    <scope>NUCLEOTIDE SEQUENCE [LARGE SCALE GENOMIC DNA]</scope>
</reference>
<dbReference type="Ensembl" id="ENSCSAVT00000015650.1">
    <property type="protein sequence ID" value="ENSCSAVP00000015472.1"/>
    <property type="gene ID" value="ENSCSAVG00000009080.1"/>
</dbReference>
<reference evidence="2" key="3">
    <citation type="submission" date="2025-09" db="UniProtKB">
        <authorList>
            <consortium name="Ensembl"/>
        </authorList>
    </citation>
    <scope>IDENTIFICATION</scope>
</reference>
<feature type="signal peptide" evidence="1">
    <location>
        <begin position="1"/>
        <end position="22"/>
    </location>
</feature>
<keyword evidence="1" id="KW-0732">Signal</keyword>
<dbReference type="HOGENOM" id="CLU_3224268_0_0_1"/>
<evidence type="ECO:0000256" key="1">
    <source>
        <dbReference type="SAM" id="SignalP"/>
    </source>
</evidence>
<dbReference type="AlphaFoldDB" id="H2ZD06"/>
<dbReference type="Proteomes" id="UP000007875">
    <property type="component" value="Unassembled WGS sequence"/>
</dbReference>
<reference evidence="2" key="2">
    <citation type="submission" date="2025-08" db="UniProtKB">
        <authorList>
            <consortium name="Ensembl"/>
        </authorList>
    </citation>
    <scope>IDENTIFICATION</scope>
</reference>